<feature type="compositionally biased region" description="Polar residues" evidence="1">
    <location>
        <begin position="21"/>
        <end position="48"/>
    </location>
</feature>
<evidence type="ECO:0000313" key="2">
    <source>
        <dbReference type="EMBL" id="ALP47750.1"/>
    </source>
</evidence>
<proteinExistence type="predicted"/>
<keyword evidence="3" id="KW-1185">Reference proteome</keyword>
<dbReference type="Proteomes" id="UP000230040">
    <property type="component" value="Segment"/>
</dbReference>
<feature type="region of interest" description="Disordered" evidence="1">
    <location>
        <begin position="21"/>
        <end position="130"/>
    </location>
</feature>
<dbReference type="EMBL" id="KT949345">
    <property type="protein sequence ID" value="ALP47750.1"/>
    <property type="molecule type" value="Genomic_DNA"/>
</dbReference>
<protein>
    <submittedName>
        <fullName evidence="2">Uncharacterized protein</fullName>
    </submittedName>
</protein>
<gene>
    <name evidence="2" type="ORF">Ahp1_31</name>
</gene>
<evidence type="ECO:0000256" key="1">
    <source>
        <dbReference type="SAM" id="MobiDB-lite"/>
    </source>
</evidence>
<feature type="compositionally biased region" description="Basic and acidic residues" evidence="1">
    <location>
        <begin position="107"/>
        <end position="119"/>
    </location>
</feature>
<organism evidence="2 3">
    <name type="scientific">Aeromonas phage Ahp1</name>
    <dbReference type="NCBI Taxonomy" id="1747286"/>
    <lineage>
        <taxon>Viruses</taxon>
        <taxon>Duplodnaviria</taxon>
        <taxon>Heunggongvirae</taxon>
        <taxon>Uroviricota</taxon>
        <taxon>Caudoviricetes</taxon>
        <taxon>Autographivirales</taxon>
        <taxon>Autonotataviridae</taxon>
        <taxon>Melnykvirinae</taxon>
        <taxon>Ahphunavirus</taxon>
        <taxon>Ahphunavirus Ahp1</taxon>
    </lineage>
</organism>
<evidence type="ECO:0000313" key="3">
    <source>
        <dbReference type="Proteomes" id="UP000230040"/>
    </source>
</evidence>
<name>A0A1S5Q8F4_9CAUD</name>
<accession>A0A1S5Q8F4</accession>
<sequence length="130" mass="13799">MGKAVKGITGAISKGIGFITGSNATKKAQEEQANQMKAQNEYEQQQAESARQLTRAQALAAQSQVEGTMARDKAVAEAEAERKKAAEANTGTADIELTPGATNETDSQGRRINVRERFMSNRGASSGINL</sequence>
<feature type="compositionally biased region" description="Low complexity" evidence="1">
    <location>
        <begin position="49"/>
        <end position="64"/>
    </location>
</feature>
<reference evidence="2 3" key="1">
    <citation type="journal article" date="2016" name="PLoS ONE">
        <title>Genomic Characterization of the Novel Aeromonas hydrophila Phage Ahp1 Suggests the Derivation of a New Subgroup from phiKMV-Like Family.</title>
        <authorList>
            <person name="Wang J.B."/>
            <person name="Lin N.T."/>
            <person name="Tseng Y.H."/>
            <person name="Weng S.F."/>
        </authorList>
    </citation>
    <scope>NUCLEOTIDE SEQUENCE [LARGE SCALE GENOMIC DNA]</scope>
</reference>
<feature type="compositionally biased region" description="Basic and acidic residues" evidence="1">
    <location>
        <begin position="69"/>
        <end position="86"/>
    </location>
</feature>